<keyword evidence="3" id="KW-1185">Reference proteome</keyword>
<name>A0ABY7CFV5_9BASI</name>
<reference evidence="2" key="1">
    <citation type="submission" date="2022-10" db="EMBL/GenBank/DDBJ databases">
        <title>Puccinia triticina Genome sequencing and assembly.</title>
        <authorList>
            <person name="Li C."/>
        </authorList>
    </citation>
    <scope>NUCLEOTIDE SEQUENCE</scope>
    <source>
        <strain evidence="2">Pt15</strain>
    </source>
</reference>
<feature type="region of interest" description="Disordered" evidence="1">
    <location>
        <begin position="21"/>
        <end position="173"/>
    </location>
</feature>
<proteinExistence type="predicted"/>
<feature type="compositionally biased region" description="Low complexity" evidence="1">
    <location>
        <begin position="156"/>
        <end position="172"/>
    </location>
</feature>
<accession>A0ABY7CFV5</accession>
<feature type="compositionally biased region" description="Basic and acidic residues" evidence="1">
    <location>
        <begin position="47"/>
        <end position="60"/>
    </location>
</feature>
<gene>
    <name evidence="2" type="ORF">PtA15_1A1029</name>
</gene>
<dbReference type="GeneID" id="77805987"/>
<feature type="compositionally biased region" description="Gly residues" evidence="1">
    <location>
        <begin position="32"/>
        <end position="44"/>
    </location>
</feature>
<dbReference type="Proteomes" id="UP001164743">
    <property type="component" value="Chromosome 1A"/>
</dbReference>
<evidence type="ECO:0000313" key="3">
    <source>
        <dbReference type="Proteomes" id="UP001164743"/>
    </source>
</evidence>
<sequence length="453" mass="50108">MEITPHTHHVARVQKKRGLVWNVGRVRNKGRVGTGNKGWVGNGNKGPLEKGNEGPVEKGNKGWVGNGNEGRVQKGNKGREQGPSPIRPHSSTQRPEDERSRASSLSQEDRAPGSEQPQSRQAGIVEKPSRNETGDQTGIREDDLGDHPEQQEEVLQNTGGSTGSSSNQEQNNMRQDSKHLLFQMSQHELVNAPGFLEPKFCNPPDPDTASHINIGAPEPIFDDFYLVIDALVHPNPKLCRELVVLLLESVHVVGTSALLPVKPSTKNILEPGPMYLEITMVKYLVAMLNQTSSQAPDPAAKVSTAMVQLNTLTKTIYQLLIARLILSSQAKCALEYHKKLLDASTDRDKQVIKSQFNTAHQRLFAALKPIREEGFSYAPLAGFLASGIRGLITIIKDRRKISNSMSWSFILATHAIHTQEQQATQSTRQIKEQVWPRLNAYILHLMAQLECPA</sequence>
<organism evidence="2 3">
    <name type="scientific">Puccinia triticina</name>
    <dbReference type="NCBI Taxonomy" id="208348"/>
    <lineage>
        <taxon>Eukaryota</taxon>
        <taxon>Fungi</taxon>
        <taxon>Dikarya</taxon>
        <taxon>Basidiomycota</taxon>
        <taxon>Pucciniomycotina</taxon>
        <taxon>Pucciniomycetes</taxon>
        <taxon>Pucciniales</taxon>
        <taxon>Pucciniaceae</taxon>
        <taxon>Puccinia</taxon>
    </lineage>
</organism>
<evidence type="ECO:0000256" key="1">
    <source>
        <dbReference type="SAM" id="MobiDB-lite"/>
    </source>
</evidence>
<protein>
    <submittedName>
        <fullName evidence="2">Uncharacterized protein</fullName>
    </submittedName>
</protein>
<feature type="compositionally biased region" description="Basic and acidic residues" evidence="1">
    <location>
        <begin position="127"/>
        <end position="150"/>
    </location>
</feature>
<dbReference type="EMBL" id="CP110421">
    <property type="protein sequence ID" value="WAQ81687.1"/>
    <property type="molecule type" value="Genomic_DNA"/>
</dbReference>
<feature type="compositionally biased region" description="Basic and acidic residues" evidence="1">
    <location>
        <begin position="94"/>
        <end position="112"/>
    </location>
</feature>
<dbReference type="RefSeq" id="XP_053017242.1">
    <property type="nucleotide sequence ID" value="XM_053165091.1"/>
</dbReference>
<evidence type="ECO:0000313" key="2">
    <source>
        <dbReference type="EMBL" id="WAQ81687.1"/>
    </source>
</evidence>